<feature type="transmembrane region" description="Helical" evidence="2">
    <location>
        <begin position="531"/>
        <end position="551"/>
    </location>
</feature>
<evidence type="ECO:0000313" key="4">
    <source>
        <dbReference type="Proteomes" id="UP000323632"/>
    </source>
</evidence>
<feature type="transmembrane region" description="Helical" evidence="2">
    <location>
        <begin position="605"/>
        <end position="622"/>
    </location>
</feature>
<dbReference type="AlphaFoldDB" id="A0A5M6CNF3"/>
<feature type="transmembrane region" description="Helical" evidence="2">
    <location>
        <begin position="806"/>
        <end position="823"/>
    </location>
</feature>
<feature type="transmembrane region" description="Helical" evidence="2">
    <location>
        <begin position="320"/>
        <end position="336"/>
    </location>
</feature>
<dbReference type="InterPro" id="IPR014600">
    <property type="entry name" value="UCP035905_mem"/>
</dbReference>
<feature type="transmembrane region" description="Helical" evidence="2">
    <location>
        <begin position="706"/>
        <end position="727"/>
    </location>
</feature>
<dbReference type="Proteomes" id="UP000323632">
    <property type="component" value="Unassembled WGS sequence"/>
</dbReference>
<keyword evidence="4" id="KW-1185">Reference proteome</keyword>
<gene>
    <name evidence="3" type="ORF">F0919_02700</name>
</gene>
<feature type="transmembrane region" description="Helical" evidence="2">
    <location>
        <begin position="456"/>
        <end position="475"/>
    </location>
</feature>
<feature type="transmembrane region" description="Helical" evidence="2">
    <location>
        <begin position="835"/>
        <end position="852"/>
    </location>
</feature>
<feature type="region of interest" description="Disordered" evidence="1">
    <location>
        <begin position="83"/>
        <end position="103"/>
    </location>
</feature>
<dbReference type="InterPro" id="IPR019286">
    <property type="entry name" value="DUF2339_TM"/>
</dbReference>
<evidence type="ECO:0000313" key="3">
    <source>
        <dbReference type="EMBL" id="KAA5536597.1"/>
    </source>
</evidence>
<feature type="transmembrane region" description="Helical" evidence="2">
    <location>
        <begin position="508"/>
        <end position="524"/>
    </location>
</feature>
<proteinExistence type="predicted"/>
<feature type="transmembrane region" description="Helical" evidence="2">
    <location>
        <begin position="6"/>
        <end position="23"/>
    </location>
</feature>
<feature type="transmembrane region" description="Helical" evidence="2">
    <location>
        <begin position="781"/>
        <end position="799"/>
    </location>
</feature>
<feature type="transmembrane region" description="Helical" evidence="2">
    <location>
        <begin position="563"/>
        <end position="584"/>
    </location>
</feature>
<sequence length="876" mass="98556">MEGAIVLIILVIIVILVIPIFIASSSNSKISNLNNEILAIKRYLKTLSEQSPQKPSGTDQGVSEFIQLKLMIEKLQSTLDSISSDVSNQQTPPDADTRWQRKAAEDVPSITINETIPEIIKEPTPPEEIPTIIEPVEAEEKTETIETGIPEAFTEPELIEEEPVATYTEAEPVTTDVNNTFETIAATNRPYAPPPPKKKTDFEQFIGEKLISIVGITILVLGIFFSVKWAIDRNLITDAGKIMIGIVSGTILLGFAHRLAKNYRAFSSILAGGGIAVLYFSIYEAYQAYQLIPQAAAFGIMVFITLITVILSVIYDKKELAIIAIVGGFGTPFFVSNGSGNYQVLFSYLLILNGGMFVLANFKKWNIINIICYALTVLIFGGWALHTFDATKGQAADGMLFISLFFLTFFGMHIIYNLRHQRKFGYTEIVLLLSNSFIYLGFGLYFLHFIQNGKYQGSFTLALSAFNFVFAYIFYRRKNIDKNLVFLLIGLVLTFLSLTGPLQLDGNYITLFWACELVVMYWMGTKTGIALLKNASVVILGLTLISLVMDWNKDYYSVQINPLYILFNKAFITATVVCLAIFLNRKLLKKDEDSTLMWGLLPMRYYISFINILLIVLVYVSLHLEVSYQSFVLTGNNNFKQMMLWNFQLLFMIVLMFIVNKRNNPHIRLYTMAALAASLVIYPIGFYTVISLRNELLLQGKMGLFFWHYCMPLLAMIAAYMVVSFVNKNYRKTDLQFNAMAWGITAIIVFTFSAEAVNIWVTQSYQVGFDVHGLATKPNKVALPIIWSICSLLLMLLGMRHRIKTLRIISLALFSLTILKLFVYDISNVGQGGKIAAFIILGVILLIVSFMYQKIKGLFVDSDTQNETTPTDSNKK</sequence>
<feature type="transmembrane region" description="Helical" evidence="2">
    <location>
        <begin position="342"/>
        <end position="360"/>
    </location>
</feature>
<feature type="transmembrane region" description="Helical" evidence="2">
    <location>
        <begin position="484"/>
        <end position="502"/>
    </location>
</feature>
<dbReference type="PANTHER" id="PTHR38434">
    <property type="entry name" value="BLL2549 PROTEIN"/>
    <property type="match status" value="1"/>
</dbReference>
<protein>
    <submittedName>
        <fullName evidence="3">DUF2339 domain-containing protein</fullName>
    </submittedName>
</protein>
<name>A0A5M6CNF3_9BACT</name>
<dbReference type="PIRSF" id="PIRSF035905">
    <property type="entry name" value="UCP035905_mp"/>
    <property type="match status" value="1"/>
</dbReference>
<dbReference type="Pfam" id="PF10101">
    <property type="entry name" value="DUF2339"/>
    <property type="match status" value="1"/>
</dbReference>
<feature type="transmembrane region" description="Helical" evidence="2">
    <location>
        <begin position="642"/>
        <end position="660"/>
    </location>
</feature>
<keyword evidence="2" id="KW-0472">Membrane</keyword>
<feature type="transmembrane region" description="Helical" evidence="2">
    <location>
        <begin position="398"/>
        <end position="418"/>
    </location>
</feature>
<feature type="transmembrane region" description="Helical" evidence="2">
    <location>
        <begin position="295"/>
        <end position="315"/>
    </location>
</feature>
<keyword evidence="2" id="KW-1133">Transmembrane helix</keyword>
<feature type="transmembrane region" description="Helical" evidence="2">
    <location>
        <begin position="263"/>
        <end position="283"/>
    </location>
</feature>
<feature type="transmembrane region" description="Helical" evidence="2">
    <location>
        <begin position="667"/>
        <end position="686"/>
    </location>
</feature>
<feature type="transmembrane region" description="Helical" evidence="2">
    <location>
        <begin position="239"/>
        <end position="256"/>
    </location>
</feature>
<dbReference type="RefSeq" id="WP_150031174.1">
    <property type="nucleotide sequence ID" value="NZ_VWSH01000001.1"/>
</dbReference>
<organism evidence="3 4">
    <name type="scientific">Taibaiella lutea</name>
    <dbReference type="NCBI Taxonomy" id="2608001"/>
    <lineage>
        <taxon>Bacteria</taxon>
        <taxon>Pseudomonadati</taxon>
        <taxon>Bacteroidota</taxon>
        <taxon>Chitinophagia</taxon>
        <taxon>Chitinophagales</taxon>
        <taxon>Chitinophagaceae</taxon>
        <taxon>Taibaiella</taxon>
    </lineage>
</organism>
<comment type="caution">
    <text evidence="3">The sequence shown here is derived from an EMBL/GenBank/DDBJ whole genome shotgun (WGS) entry which is preliminary data.</text>
</comment>
<reference evidence="3 4" key="1">
    <citation type="submission" date="2019-09" db="EMBL/GenBank/DDBJ databases">
        <title>Genome sequence and assembly of Taibaiella sp.</title>
        <authorList>
            <person name="Chhetri G."/>
        </authorList>
    </citation>
    <scope>NUCLEOTIDE SEQUENCE [LARGE SCALE GENOMIC DNA]</scope>
    <source>
        <strain evidence="3 4">KVB11</strain>
    </source>
</reference>
<feature type="transmembrane region" description="Helical" evidence="2">
    <location>
        <begin position="739"/>
        <end position="761"/>
    </location>
</feature>
<dbReference type="PANTHER" id="PTHR38434:SF1">
    <property type="entry name" value="BLL2549 PROTEIN"/>
    <property type="match status" value="1"/>
</dbReference>
<dbReference type="EMBL" id="VWSH01000001">
    <property type="protein sequence ID" value="KAA5536597.1"/>
    <property type="molecule type" value="Genomic_DNA"/>
</dbReference>
<feature type="transmembrane region" description="Helical" evidence="2">
    <location>
        <begin position="367"/>
        <end position="386"/>
    </location>
</feature>
<feature type="transmembrane region" description="Helical" evidence="2">
    <location>
        <begin position="430"/>
        <end position="450"/>
    </location>
</feature>
<evidence type="ECO:0000256" key="2">
    <source>
        <dbReference type="SAM" id="Phobius"/>
    </source>
</evidence>
<keyword evidence="2" id="KW-0812">Transmembrane</keyword>
<feature type="compositionally biased region" description="Polar residues" evidence="1">
    <location>
        <begin position="83"/>
        <end position="92"/>
    </location>
</feature>
<accession>A0A5M6CNF3</accession>
<evidence type="ECO:0000256" key="1">
    <source>
        <dbReference type="SAM" id="MobiDB-lite"/>
    </source>
</evidence>
<feature type="transmembrane region" description="Helical" evidence="2">
    <location>
        <begin position="206"/>
        <end position="227"/>
    </location>
</feature>